<proteinExistence type="inferred from homology"/>
<accession>A0AAW9RSJ0</accession>
<feature type="transmembrane region" description="Helical" evidence="6">
    <location>
        <begin position="263"/>
        <end position="281"/>
    </location>
</feature>
<evidence type="ECO:0000256" key="6">
    <source>
        <dbReference type="SAM" id="Phobius"/>
    </source>
</evidence>
<comment type="caution">
    <text evidence="8">The sequence shown here is derived from an EMBL/GenBank/DDBJ whole genome shotgun (WGS) entry which is preliminary data.</text>
</comment>
<dbReference type="GO" id="GO:0016020">
    <property type="term" value="C:membrane"/>
    <property type="evidence" value="ECO:0007669"/>
    <property type="project" value="UniProtKB-SubCell"/>
</dbReference>
<evidence type="ECO:0000256" key="2">
    <source>
        <dbReference type="ARBA" id="ARBA00007362"/>
    </source>
</evidence>
<keyword evidence="5 6" id="KW-0472">Membrane</keyword>
<dbReference type="InterPro" id="IPR037185">
    <property type="entry name" value="EmrE-like"/>
</dbReference>
<keyword evidence="3 6" id="KW-0812">Transmembrane</keyword>
<name>A0AAW9RSJ0_9HYPH</name>
<sequence>MTNALSPPVAAANGGGSFGRAELALYVATVALWSSGWIGIKLQVGVVPVWQSAFYRFAIATAVMFAWVVLSRRRIAFPWSLHLRFAALGALMFSTNFALFYYAAQFVTSGLLAVVFSLVTVFNPINAALFLRERMSPKALLGALIGITGIAMIYWPEVARPETGAAAVLGLAAAVGGTLTFSLGNIVAFGVHRQGIPVISTNAWGMAYGTVVLGLLVAALGEPLQFEPTAVYAGVLAILGTVSTVLPMATYLTLMRRIGPGRAGYATVMFPIGALAISWLFEGYEWTGIAIAGLALALAGNLFVLGKPRPKEG</sequence>
<dbReference type="Proteomes" id="UP001378188">
    <property type="component" value="Unassembled WGS sequence"/>
</dbReference>
<feature type="transmembrane region" description="Helical" evidence="6">
    <location>
        <begin position="52"/>
        <end position="70"/>
    </location>
</feature>
<dbReference type="SUPFAM" id="SSF103481">
    <property type="entry name" value="Multidrug resistance efflux transporter EmrE"/>
    <property type="match status" value="2"/>
</dbReference>
<feature type="transmembrane region" description="Helical" evidence="6">
    <location>
        <begin position="23"/>
        <end position="40"/>
    </location>
</feature>
<dbReference type="InterPro" id="IPR050638">
    <property type="entry name" value="AA-Vitamin_Transporters"/>
</dbReference>
<keyword evidence="9" id="KW-1185">Reference proteome</keyword>
<gene>
    <name evidence="8" type="ORF">V3328_06190</name>
</gene>
<feature type="domain" description="EamA" evidence="7">
    <location>
        <begin position="25"/>
        <end position="154"/>
    </location>
</feature>
<feature type="transmembrane region" description="Helical" evidence="6">
    <location>
        <begin position="167"/>
        <end position="191"/>
    </location>
</feature>
<dbReference type="PANTHER" id="PTHR32322">
    <property type="entry name" value="INNER MEMBRANE TRANSPORTER"/>
    <property type="match status" value="1"/>
</dbReference>
<feature type="transmembrane region" description="Helical" evidence="6">
    <location>
        <begin position="287"/>
        <end position="305"/>
    </location>
</feature>
<evidence type="ECO:0000256" key="3">
    <source>
        <dbReference type="ARBA" id="ARBA00022692"/>
    </source>
</evidence>
<comment type="similarity">
    <text evidence="2">Belongs to the EamA transporter family.</text>
</comment>
<keyword evidence="4 6" id="KW-1133">Transmembrane helix</keyword>
<dbReference type="Pfam" id="PF00892">
    <property type="entry name" value="EamA"/>
    <property type="match status" value="2"/>
</dbReference>
<organism evidence="8 9">
    <name type="scientific">Microbaculum marinum</name>
    <dbReference type="NCBI Taxonomy" id="1764581"/>
    <lineage>
        <taxon>Bacteria</taxon>
        <taxon>Pseudomonadati</taxon>
        <taxon>Pseudomonadota</taxon>
        <taxon>Alphaproteobacteria</taxon>
        <taxon>Hyphomicrobiales</taxon>
        <taxon>Tepidamorphaceae</taxon>
        <taxon>Microbaculum</taxon>
    </lineage>
</organism>
<dbReference type="InterPro" id="IPR000620">
    <property type="entry name" value="EamA_dom"/>
</dbReference>
<dbReference type="RefSeq" id="WP_340328742.1">
    <property type="nucleotide sequence ID" value="NZ_JAZHOF010000002.1"/>
</dbReference>
<feature type="transmembrane region" description="Helical" evidence="6">
    <location>
        <begin position="110"/>
        <end position="131"/>
    </location>
</feature>
<reference evidence="8 9" key="1">
    <citation type="submission" date="2024-02" db="EMBL/GenBank/DDBJ databases">
        <title>Genome analysis and characterization of Microbaculum marinisediminis sp. nov., isolated from marine sediment.</title>
        <authorList>
            <person name="Du Z.-J."/>
            <person name="Ye Y.-Q."/>
            <person name="Zhang Z.-R."/>
            <person name="Yuan S.-M."/>
            <person name="Zhang X.-Y."/>
        </authorList>
    </citation>
    <scope>NUCLEOTIDE SEQUENCE [LARGE SCALE GENOMIC DNA]</scope>
    <source>
        <strain evidence="8 9">SDUM1044001</strain>
    </source>
</reference>
<comment type="subcellular location">
    <subcellularLocation>
        <location evidence="1">Membrane</location>
        <topology evidence="1">Multi-pass membrane protein</topology>
    </subcellularLocation>
</comment>
<evidence type="ECO:0000256" key="4">
    <source>
        <dbReference type="ARBA" id="ARBA00022989"/>
    </source>
</evidence>
<dbReference type="PANTHER" id="PTHR32322:SF2">
    <property type="entry name" value="EAMA DOMAIN-CONTAINING PROTEIN"/>
    <property type="match status" value="1"/>
</dbReference>
<feature type="transmembrane region" description="Helical" evidence="6">
    <location>
        <begin position="203"/>
        <end position="224"/>
    </location>
</feature>
<evidence type="ECO:0000256" key="1">
    <source>
        <dbReference type="ARBA" id="ARBA00004141"/>
    </source>
</evidence>
<evidence type="ECO:0000259" key="7">
    <source>
        <dbReference type="Pfam" id="PF00892"/>
    </source>
</evidence>
<evidence type="ECO:0000256" key="5">
    <source>
        <dbReference type="ARBA" id="ARBA00023136"/>
    </source>
</evidence>
<evidence type="ECO:0000313" key="8">
    <source>
        <dbReference type="EMBL" id="MEJ8571053.1"/>
    </source>
</evidence>
<feature type="transmembrane region" description="Helical" evidence="6">
    <location>
        <begin position="230"/>
        <end position="251"/>
    </location>
</feature>
<evidence type="ECO:0000313" key="9">
    <source>
        <dbReference type="Proteomes" id="UP001378188"/>
    </source>
</evidence>
<feature type="transmembrane region" description="Helical" evidence="6">
    <location>
        <begin position="82"/>
        <end position="104"/>
    </location>
</feature>
<feature type="domain" description="EamA" evidence="7">
    <location>
        <begin position="170"/>
        <end position="305"/>
    </location>
</feature>
<protein>
    <submittedName>
        <fullName evidence="8">DMT family transporter</fullName>
    </submittedName>
</protein>
<dbReference type="EMBL" id="JAZHOF010000002">
    <property type="protein sequence ID" value="MEJ8571053.1"/>
    <property type="molecule type" value="Genomic_DNA"/>
</dbReference>
<dbReference type="AlphaFoldDB" id="A0AAW9RSJ0"/>
<feature type="transmembrane region" description="Helical" evidence="6">
    <location>
        <begin position="138"/>
        <end position="155"/>
    </location>
</feature>